<dbReference type="OrthoDB" id="414175at2759"/>
<evidence type="ECO:0000259" key="13">
    <source>
        <dbReference type="Pfam" id="PF02434"/>
    </source>
</evidence>
<dbReference type="PANTHER" id="PTHR23033:SF14">
    <property type="entry name" value="GLYCOPROTEIN-N-ACETYLGALACTOSAMINE 3-BETA-GALACTOSYLTRANSFERASE 1-RELATED"/>
    <property type="match status" value="1"/>
</dbReference>
<keyword evidence="10 12" id="KW-1133">Transmembrane helix</keyword>
<dbReference type="InterPro" id="IPR003378">
    <property type="entry name" value="Fringe-like_glycosylTrfase"/>
</dbReference>
<organism evidence="14 15">
    <name type="scientific">Bactrocera dorsalis</name>
    <name type="common">Oriental fruit fly</name>
    <name type="synonym">Dacus dorsalis</name>
    <dbReference type="NCBI Taxonomy" id="27457"/>
    <lineage>
        <taxon>Eukaryota</taxon>
        <taxon>Metazoa</taxon>
        <taxon>Ecdysozoa</taxon>
        <taxon>Arthropoda</taxon>
        <taxon>Hexapoda</taxon>
        <taxon>Insecta</taxon>
        <taxon>Pterygota</taxon>
        <taxon>Neoptera</taxon>
        <taxon>Endopterygota</taxon>
        <taxon>Diptera</taxon>
        <taxon>Brachycera</taxon>
        <taxon>Muscomorpha</taxon>
        <taxon>Tephritoidea</taxon>
        <taxon>Tephritidae</taxon>
        <taxon>Bactrocera</taxon>
        <taxon>Bactrocera</taxon>
    </lineage>
</organism>
<comment type="subcellular location">
    <subcellularLocation>
        <location evidence="1">Membrane</location>
        <topology evidence="1">Single-pass type II membrane protein</topology>
    </subcellularLocation>
</comment>
<evidence type="ECO:0000256" key="7">
    <source>
        <dbReference type="ARBA" id="ARBA00022692"/>
    </source>
</evidence>
<keyword evidence="9" id="KW-0735">Signal-anchor</keyword>
<evidence type="ECO:0000256" key="8">
    <source>
        <dbReference type="ARBA" id="ARBA00022741"/>
    </source>
</evidence>
<dbReference type="Gene3D" id="3.90.550.50">
    <property type="match status" value="1"/>
</dbReference>
<dbReference type="PANTHER" id="PTHR23033">
    <property type="entry name" value="BETA1,3-GALACTOSYLTRANSFERASE"/>
    <property type="match status" value="1"/>
</dbReference>
<comment type="similarity">
    <text evidence="3">Belongs to the glycosyltransferase 31 family. Beta3-Gal-T subfamily.</text>
</comment>
<evidence type="ECO:0000256" key="2">
    <source>
        <dbReference type="ARBA" id="ARBA00004922"/>
    </source>
</evidence>
<evidence type="ECO:0000313" key="15">
    <source>
        <dbReference type="RefSeq" id="XP_011200199.3"/>
    </source>
</evidence>
<evidence type="ECO:0000256" key="10">
    <source>
        <dbReference type="ARBA" id="ARBA00022989"/>
    </source>
</evidence>
<feature type="domain" description="Fringe-like glycosyltransferase" evidence="13">
    <location>
        <begin position="82"/>
        <end position="177"/>
    </location>
</feature>
<evidence type="ECO:0000256" key="4">
    <source>
        <dbReference type="ARBA" id="ARBA00012557"/>
    </source>
</evidence>
<dbReference type="AlphaFoldDB" id="A0A6I9URY0"/>
<dbReference type="GO" id="GO:0000166">
    <property type="term" value="F:nucleotide binding"/>
    <property type="evidence" value="ECO:0007669"/>
    <property type="project" value="UniProtKB-KW"/>
</dbReference>
<evidence type="ECO:0000256" key="9">
    <source>
        <dbReference type="ARBA" id="ARBA00022968"/>
    </source>
</evidence>
<evidence type="ECO:0000256" key="3">
    <source>
        <dbReference type="ARBA" id="ARBA00006462"/>
    </source>
</evidence>
<reference evidence="15" key="1">
    <citation type="submission" date="2025-08" db="UniProtKB">
        <authorList>
            <consortium name="RefSeq"/>
        </authorList>
    </citation>
    <scope>IDENTIFICATION</scope>
    <source>
        <tissue evidence="15">Adult</tissue>
    </source>
</reference>
<keyword evidence="8" id="KW-0547">Nucleotide-binding</keyword>
<evidence type="ECO:0000256" key="5">
    <source>
        <dbReference type="ARBA" id="ARBA00022676"/>
    </source>
</evidence>
<evidence type="ECO:0000256" key="11">
    <source>
        <dbReference type="ARBA" id="ARBA00023136"/>
    </source>
</evidence>
<keyword evidence="5" id="KW-0328">Glycosyltransferase</keyword>
<name>A0A6I9URY0_BACDO</name>
<keyword evidence="6" id="KW-0808">Transferase</keyword>
<dbReference type="Pfam" id="PF02434">
    <property type="entry name" value="Fringe"/>
    <property type="match status" value="1"/>
</dbReference>
<sequence>MLLPANAANVRHSFQKYSKCIYLPLICVIVLTTIYVVLGDQRHLCSKIFMLKSSEENLNKKPSIYCLIVLFDPNDSQLALKVKTTWSNHCSRALFVSEKQHEVLEPLVIRQPSPIREHKWQRLKLALRYLYENHFDEVDWLLISDETNYVVLENLRKMLKPYSPDEPINFGCKMWDNDNQTYMHGGIVLSHEALRRLVVEGFTNSSLCNPNDSAYASEEMGKCLKNLGVVDGDSRDAMGRQRFIPFPPEHFLTELSPEKEEWFVTHSFYEINATTNKLSPEAISFSDVSPATMVTLHYYIYKLRIFGRKVLPQNVTNHLGNNTQLS</sequence>
<dbReference type="Proteomes" id="UP001652620">
    <property type="component" value="Chromosome 5"/>
</dbReference>
<feature type="transmembrane region" description="Helical" evidence="12">
    <location>
        <begin position="20"/>
        <end position="38"/>
    </location>
</feature>
<keyword evidence="11 12" id="KW-0472">Membrane</keyword>
<keyword evidence="14" id="KW-1185">Reference proteome</keyword>
<evidence type="ECO:0000256" key="1">
    <source>
        <dbReference type="ARBA" id="ARBA00004606"/>
    </source>
</evidence>
<dbReference type="InParanoid" id="A0A6I9URY0"/>
<proteinExistence type="inferred from homology"/>
<evidence type="ECO:0000313" key="14">
    <source>
        <dbReference type="Proteomes" id="UP001652620"/>
    </source>
</evidence>
<accession>A0A6I9URY0</accession>
<dbReference type="GeneID" id="105223970"/>
<dbReference type="InterPro" id="IPR026050">
    <property type="entry name" value="C1GALT1/C1GALT1_chp1"/>
</dbReference>
<evidence type="ECO:0000256" key="6">
    <source>
        <dbReference type="ARBA" id="ARBA00022679"/>
    </source>
</evidence>
<evidence type="ECO:0000256" key="12">
    <source>
        <dbReference type="SAM" id="Phobius"/>
    </source>
</evidence>
<dbReference type="GO" id="GO:0016020">
    <property type="term" value="C:membrane"/>
    <property type="evidence" value="ECO:0007669"/>
    <property type="project" value="UniProtKB-SubCell"/>
</dbReference>
<keyword evidence="7 12" id="KW-0812">Transmembrane</keyword>
<dbReference type="EC" id="2.4.1.122" evidence="4"/>
<protein>
    <recommendedName>
        <fullName evidence="4">N-acetylgalactosaminide beta-1,3-galactosyltransferase</fullName>
        <ecNumber evidence="4">2.4.1.122</ecNumber>
    </recommendedName>
</protein>
<dbReference type="GO" id="GO:0016263">
    <property type="term" value="F:glycoprotein-N-acetylgalactosamine 3-beta-galactosyltransferase activity"/>
    <property type="evidence" value="ECO:0007669"/>
    <property type="project" value="UniProtKB-EC"/>
</dbReference>
<gene>
    <name evidence="15" type="primary">LOC105223970</name>
</gene>
<dbReference type="RefSeq" id="XP_011200199.3">
    <property type="nucleotide sequence ID" value="XM_011201897.3"/>
</dbReference>
<comment type="pathway">
    <text evidence="2">Protein modification; protein glycosylation.</text>
</comment>